<dbReference type="EMBL" id="JARXVQ010000001">
    <property type="protein sequence ID" value="MDH6182127.1"/>
    <property type="molecule type" value="Genomic_DNA"/>
</dbReference>
<comment type="caution">
    <text evidence="1">The sequence shown here is derived from an EMBL/GenBank/DDBJ whole genome shotgun (WGS) entry which is preliminary data.</text>
</comment>
<keyword evidence="2" id="KW-1185">Reference proteome</keyword>
<sequence>MTAVVLGETDAAWLSHLDDVAARASAAGDNIDACLHFAREVGSSAPLPGSGRTRELWELLATAGAADLTCARVLEPHLDALAILDQAGLHGEESSTWGVYAAEGPGVAVTARASGDASLLDGTKPWCSLAGVLDRALITAHTGKRSRRLFSVDLRNPGIAVDSGGWFARGLTNVQSESVTLAAVPATPVGDDEWYLRRPGFAWGGMGVAAVWFGGAVALARSVAEKLSRRELDQIGALQLGRLDLLLHAGRTVLSAAAAHVDSGGGDIEIEAQRVRSTVAHIAEEVLTIAGHTLGPAPLALDDVHARRVADLTLYVRQDHAERDVARLGTLIGSGEAPW</sequence>
<dbReference type="Proteomes" id="UP001160142">
    <property type="component" value="Unassembled WGS sequence"/>
</dbReference>
<name>A0ABT6KSU9_9MICO</name>
<dbReference type="InterPro" id="IPR009100">
    <property type="entry name" value="AcylCoA_DH/oxidase_NM_dom_sf"/>
</dbReference>
<dbReference type="SUPFAM" id="SSF56645">
    <property type="entry name" value="Acyl-CoA dehydrogenase NM domain-like"/>
    <property type="match status" value="1"/>
</dbReference>
<organism evidence="1 2">
    <name type="scientific">Antiquaquibacter oligotrophicus</name>
    <dbReference type="NCBI Taxonomy" id="2880260"/>
    <lineage>
        <taxon>Bacteria</taxon>
        <taxon>Bacillati</taxon>
        <taxon>Actinomycetota</taxon>
        <taxon>Actinomycetes</taxon>
        <taxon>Micrococcales</taxon>
        <taxon>Microbacteriaceae</taxon>
        <taxon>Antiquaquibacter</taxon>
    </lineage>
</organism>
<proteinExistence type="predicted"/>
<dbReference type="Gene3D" id="2.40.110.10">
    <property type="entry name" value="Butyryl-CoA Dehydrogenase, subunit A, domain 2"/>
    <property type="match status" value="1"/>
</dbReference>
<gene>
    <name evidence="1" type="ORF">M2152_002309</name>
</gene>
<dbReference type="RefSeq" id="WP_322134415.1">
    <property type="nucleotide sequence ID" value="NZ_CP085036.1"/>
</dbReference>
<accession>A0ABT6KSU9</accession>
<evidence type="ECO:0000313" key="1">
    <source>
        <dbReference type="EMBL" id="MDH6182127.1"/>
    </source>
</evidence>
<protein>
    <submittedName>
        <fullName evidence="1">Alkylation response protein AidB-like acyl-CoA dehydrogenase</fullName>
    </submittedName>
</protein>
<evidence type="ECO:0000313" key="2">
    <source>
        <dbReference type="Proteomes" id="UP001160142"/>
    </source>
</evidence>
<reference evidence="1 2" key="1">
    <citation type="submission" date="2023-04" db="EMBL/GenBank/DDBJ databases">
        <title>Genome Encyclopedia of Bacteria and Archaea VI: Functional Genomics of Type Strains.</title>
        <authorList>
            <person name="Whitman W."/>
        </authorList>
    </citation>
    <scope>NUCLEOTIDE SEQUENCE [LARGE SCALE GENOMIC DNA]</scope>
    <source>
        <strain evidence="1 2">SG_E_30_P1</strain>
    </source>
</reference>
<dbReference type="InterPro" id="IPR046373">
    <property type="entry name" value="Acyl-CoA_Oxase/DH_mid-dom_sf"/>
</dbReference>